<dbReference type="AlphaFoldDB" id="X1MI10"/>
<name>X1MI10_9ZZZZ</name>
<gene>
    <name evidence="1" type="ORF">S06H3_08085</name>
</gene>
<feature type="non-terminal residue" evidence="1">
    <location>
        <position position="50"/>
    </location>
</feature>
<protein>
    <submittedName>
        <fullName evidence="1">Uncharacterized protein</fullName>
    </submittedName>
</protein>
<comment type="caution">
    <text evidence="1">The sequence shown here is derived from an EMBL/GenBank/DDBJ whole genome shotgun (WGS) entry which is preliminary data.</text>
</comment>
<proteinExistence type="predicted"/>
<sequence>MLVKDFCQLMRAFDLSWHLKRLQNKQYYSFVRYGDGEWEALFRNSGGFAW</sequence>
<reference evidence="1" key="1">
    <citation type="journal article" date="2014" name="Front. Microbiol.">
        <title>High frequency of phylogenetically diverse reductive dehalogenase-homologous genes in deep subseafloor sedimentary metagenomes.</title>
        <authorList>
            <person name="Kawai M."/>
            <person name="Futagami T."/>
            <person name="Toyoda A."/>
            <person name="Takaki Y."/>
            <person name="Nishi S."/>
            <person name="Hori S."/>
            <person name="Arai W."/>
            <person name="Tsubouchi T."/>
            <person name="Morono Y."/>
            <person name="Uchiyama I."/>
            <person name="Ito T."/>
            <person name="Fujiyama A."/>
            <person name="Inagaki F."/>
            <person name="Takami H."/>
        </authorList>
    </citation>
    <scope>NUCLEOTIDE SEQUENCE</scope>
    <source>
        <strain evidence="1">Expedition CK06-06</strain>
    </source>
</reference>
<dbReference type="EMBL" id="BARV01003363">
    <property type="protein sequence ID" value="GAI05964.1"/>
    <property type="molecule type" value="Genomic_DNA"/>
</dbReference>
<organism evidence="1">
    <name type="scientific">marine sediment metagenome</name>
    <dbReference type="NCBI Taxonomy" id="412755"/>
    <lineage>
        <taxon>unclassified sequences</taxon>
        <taxon>metagenomes</taxon>
        <taxon>ecological metagenomes</taxon>
    </lineage>
</organism>
<evidence type="ECO:0000313" key="1">
    <source>
        <dbReference type="EMBL" id="GAI05964.1"/>
    </source>
</evidence>
<accession>X1MI10</accession>